<feature type="region of interest" description="Disordered" evidence="1">
    <location>
        <begin position="107"/>
        <end position="126"/>
    </location>
</feature>
<dbReference type="Gene3D" id="3.30.420.10">
    <property type="entry name" value="Ribonuclease H-like superfamily/Ribonuclease H"/>
    <property type="match status" value="1"/>
</dbReference>
<dbReference type="Pfam" id="PF00665">
    <property type="entry name" value="rve"/>
    <property type="match status" value="1"/>
</dbReference>
<evidence type="ECO:0000313" key="6">
    <source>
        <dbReference type="EMBL" id="AYW91935.1"/>
    </source>
</evidence>
<dbReference type="GeneID" id="57977814"/>
<dbReference type="SUPFAM" id="SSF53098">
    <property type="entry name" value="Ribonuclease H-like"/>
    <property type="match status" value="1"/>
</dbReference>
<dbReference type="EMBL" id="CP033713">
    <property type="protein sequence ID" value="AYW91419.1"/>
    <property type="molecule type" value="Genomic_DNA"/>
</dbReference>
<dbReference type="InterPro" id="IPR055247">
    <property type="entry name" value="InsJ-like_HTH"/>
</dbReference>
<dbReference type="InterPro" id="IPR010921">
    <property type="entry name" value="Trp_repressor/repl_initiator"/>
</dbReference>
<name>A0ABM7AFS7_YERPU</name>
<dbReference type="Proteomes" id="UP000268669">
    <property type="component" value="Chromosome"/>
</dbReference>
<dbReference type="RefSeq" id="WP_100067904.1">
    <property type="nucleotide sequence ID" value="NZ_CGBX01000024.1"/>
</dbReference>
<evidence type="ECO:0000313" key="7">
    <source>
        <dbReference type="Proteomes" id="UP000268669"/>
    </source>
</evidence>
<dbReference type="InterPro" id="IPR048020">
    <property type="entry name" value="Transpos_IS3"/>
</dbReference>
<dbReference type="PROSITE" id="PS50994">
    <property type="entry name" value="INTEGRASE"/>
    <property type="match status" value="1"/>
</dbReference>
<dbReference type="EMBL" id="CP033713">
    <property type="protein sequence ID" value="AYW91935.1"/>
    <property type="molecule type" value="Genomic_DNA"/>
</dbReference>
<dbReference type="NCBIfam" id="NF033516">
    <property type="entry name" value="transpos_IS3"/>
    <property type="match status" value="1"/>
</dbReference>
<dbReference type="EMBL" id="CP033713">
    <property type="protein sequence ID" value="AYW91121.1"/>
    <property type="molecule type" value="Genomic_DNA"/>
</dbReference>
<evidence type="ECO:0000313" key="4">
    <source>
        <dbReference type="EMBL" id="AYW91320.1"/>
    </source>
</evidence>
<dbReference type="InterPro" id="IPR012337">
    <property type="entry name" value="RNaseH-like_sf"/>
</dbReference>
<protein>
    <submittedName>
        <fullName evidence="5">IS3-like element IS1661 family transposase</fullName>
    </submittedName>
</protein>
<organism evidence="5 7">
    <name type="scientific">Yersinia pseudotuberculosis</name>
    <dbReference type="NCBI Taxonomy" id="633"/>
    <lineage>
        <taxon>Bacteria</taxon>
        <taxon>Pseudomonadati</taxon>
        <taxon>Pseudomonadota</taxon>
        <taxon>Gammaproteobacteria</taxon>
        <taxon>Enterobacterales</taxon>
        <taxon>Yersiniaceae</taxon>
        <taxon>Yersinia</taxon>
    </lineage>
</organism>
<keyword evidence="7" id="KW-1185">Reference proteome</keyword>
<evidence type="ECO:0000256" key="1">
    <source>
        <dbReference type="SAM" id="MobiDB-lite"/>
    </source>
</evidence>
<evidence type="ECO:0000313" key="3">
    <source>
        <dbReference type="EMBL" id="AYW91121.1"/>
    </source>
</evidence>
<gene>
    <name evidence="3" type="ORF">EGX47_07165</name>
    <name evidence="4" type="ORF">EGX47_08305</name>
    <name evidence="5" type="ORF">EGX47_08855</name>
    <name evidence="6" type="ORF">EGX47_11885</name>
</gene>
<dbReference type="Pfam" id="PF13276">
    <property type="entry name" value="HTH_21"/>
    <property type="match status" value="1"/>
</dbReference>
<dbReference type="InterPro" id="IPR001584">
    <property type="entry name" value="Integrase_cat-core"/>
</dbReference>
<dbReference type="EMBL" id="CP033713">
    <property type="protein sequence ID" value="AYW91320.1"/>
    <property type="molecule type" value="Genomic_DNA"/>
</dbReference>
<sequence length="451" mass="52090">MKHPFSTRLAAVQHYLSGKATLRETARQFSVGKSPLTRWIRAFRRQGEAGLEHHLSRTYTPEFRLCVVRYMMANRCSAADASAHFNIPNETIIQNWMKRYREGGKEALNPSKTGPTMPKDKYEHDSKPFSEMTHAELEKELEYLRAENAYPKKAESPERRKGTQGAAEKTRIVQALTAEHRLSCLLCAAKLARSTYYYHASKPDGVIDDYADAVKAIGALSRRHAQRYGYRRMTVALRKEGFTLNHKTVRKLMNQHGLLSLIRRKKYRSYRADGGRASDNLLARNFTSEISGLKWCTDVTEFRVGAQKLYLSVIQDLFNNEIISWHMSERAALILTCKTLEKALKVKGRKEGLMLHSDQGWHYRTPMWRSMLVEAGIRQSMSRKGNCLDNAVMENFFSHLKAEMYHRKKYDSATVLKRDIVEYIHYYNTERISLKTGGMSPAEYRTQVEKQ</sequence>
<dbReference type="InterPro" id="IPR036388">
    <property type="entry name" value="WH-like_DNA-bd_sf"/>
</dbReference>
<dbReference type="PANTHER" id="PTHR46889">
    <property type="entry name" value="TRANSPOSASE INSF FOR INSERTION SEQUENCE IS3B-RELATED"/>
    <property type="match status" value="1"/>
</dbReference>
<feature type="domain" description="Integrase catalytic" evidence="2">
    <location>
        <begin position="287"/>
        <end position="449"/>
    </location>
</feature>
<dbReference type="SUPFAM" id="SSF48295">
    <property type="entry name" value="TrpR-like"/>
    <property type="match status" value="2"/>
</dbReference>
<accession>A0ABM7AFS7</accession>
<dbReference type="InterPro" id="IPR025948">
    <property type="entry name" value="HTH-like_dom"/>
</dbReference>
<evidence type="ECO:0000259" key="2">
    <source>
        <dbReference type="PROSITE" id="PS50994"/>
    </source>
</evidence>
<dbReference type="PANTHER" id="PTHR46889:SF4">
    <property type="entry name" value="TRANSPOSASE INSO FOR INSERTION SEQUENCE ELEMENT IS911B-RELATED"/>
    <property type="match status" value="1"/>
</dbReference>
<proteinExistence type="predicted"/>
<dbReference type="InterPro" id="IPR050900">
    <property type="entry name" value="Transposase_IS3/IS150/IS904"/>
</dbReference>
<dbReference type="Pfam" id="PF13518">
    <property type="entry name" value="HTH_28"/>
    <property type="match status" value="2"/>
</dbReference>
<dbReference type="Pfam" id="PF13333">
    <property type="entry name" value="rve_2"/>
    <property type="match status" value="1"/>
</dbReference>
<dbReference type="InterPro" id="IPR036397">
    <property type="entry name" value="RNaseH_sf"/>
</dbReference>
<dbReference type="Gene3D" id="1.10.10.10">
    <property type="entry name" value="Winged helix-like DNA-binding domain superfamily/Winged helix DNA-binding domain"/>
    <property type="match status" value="2"/>
</dbReference>
<evidence type="ECO:0000313" key="5">
    <source>
        <dbReference type="EMBL" id="AYW91419.1"/>
    </source>
</evidence>
<reference evidence="5 7" key="1">
    <citation type="submission" date="2018-11" db="EMBL/GenBank/DDBJ databases">
        <title>FDA dAtabase for Regulatory Grade micrObial Sequences (FDA-ARGOS): Supporting development and validation of Infectious Disease Dx tests.</title>
        <authorList>
            <person name="Bliska J."/>
            <person name="Cleland M.-M."/>
            <person name="Tallon L."/>
            <person name="Sadzewicz L."/>
            <person name="Zhao X."/>
            <person name="Vavikolanu K."/>
            <person name="Mehta A."/>
            <person name="Aluvathingal J."/>
            <person name="Nadendla S."/>
            <person name="Yan Y."/>
            <person name="Sichtig H."/>
        </authorList>
    </citation>
    <scope>NUCLEOTIDE SEQUENCE [LARGE SCALE GENOMIC DNA]</scope>
    <source>
        <strain evidence="5 7">FDAARGOS_581</strain>
    </source>
</reference>